<keyword evidence="1" id="KW-0812">Transmembrane</keyword>
<accession>A0A6N4UYT8</accession>
<evidence type="ECO:0000313" key="2">
    <source>
        <dbReference type="EMBL" id="BBX29619.1"/>
    </source>
</evidence>
<feature type="transmembrane region" description="Helical" evidence="1">
    <location>
        <begin position="75"/>
        <end position="92"/>
    </location>
</feature>
<dbReference type="EMBL" id="AP022565">
    <property type="protein sequence ID" value="BBX29619.1"/>
    <property type="molecule type" value="Genomic_DNA"/>
</dbReference>
<dbReference type="Proteomes" id="UP000466906">
    <property type="component" value="Chromosome"/>
</dbReference>
<keyword evidence="1" id="KW-1133">Transmembrane helix</keyword>
<dbReference type="KEGG" id="malv:MALV_47440"/>
<proteinExistence type="predicted"/>
<organism evidence="2 3">
    <name type="scientific">Mycolicibacterium alvei</name>
    <dbReference type="NCBI Taxonomy" id="67081"/>
    <lineage>
        <taxon>Bacteria</taxon>
        <taxon>Bacillati</taxon>
        <taxon>Actinomycetota</taxon>
        <taxon>Actinomycetes</taxon>
        <taxon>Mycobacteriales</taxon>
        <taxon>Mycobacteriaceae</taxon>
        <taxon>Mycolicibacterium</taxon>
    </lineage>
</organism>
<dbReference type="AlphaFoldDB" id="A0A6N4UYT8"/>
<name>A0A6N4UYT8_9MYCO</name>
<protein>
    <submittedName>
        <fullName evidence="2">Uncharacterized protein</fullName>
    </submittedName>
</protein>
<reference evidence="2 3" key="1">
    <citation type="journal article" date="2019" name="Emerg. Microbes Infect.">
        <title>Comprehensive subspecies identification of 175 nontuberculous mycobacteria species based on 7547 genomic profiles.</title>
        <authorList>
            <person name="Matsumoto Y."/>
            <person name="Kinjo T."/>
            <person name="Motooka D."/>
            <person name="Nabeya D."/>
            <person name="Jung N."/>
            <person name="Uechi K."/>
            <person name="Horii T."/>
            <person name="Iida T."/>
            <person name="Fujita J."/>
            <person name="Nakamura S."/>
        </authorList>
    </citation>
    <scope>NUCLEOTIDE SEQUENCE [LARGE SCALE GENOMIC DNA]</scope>
    <source>
        <strain evidence="2 3">JCM 12272</strain>
    </source>
</reference>
<evidence type="ECO:0000256" key="1">
    <source>
        <dbReference type="SAM" id="Phobius"/>
    </source>
</evidence>
<gene>
    <name evidence="2" type="ORF">MALV_47440</name>
</gene>
<keyword evidence="3" id="KW-1185">Reference proteome</keyword>
<sequence>MSGPGPLYRVAASFPQAGPRHTTSTRCPKTVKDCASGVKKPSRPRSWLLPGQILGKAAEIRRPVNVSSNGDGMSVLLYLVLTVAIFALLGLVQKLVEGL</sequence>
<keyword evidence="1" id="KW-0472">Membrane</keyword>
<evidence type="ECO:0000313" key="3">
    <source>
        <dbReference type="Proteomes" id="UP000466906"/>
    </source>
</evidence>